<evidence type="ECO:0000313" key="2">
    <source>
        <dbReference type="Proteomes" id="UP000483035"/>
    </source>
</evidence>
<organism evidence="1 2">
    <name type="scientific">Rhizobium lusitanum</name>
    <dbReference type="NCBI Taxonomy" id="293958"/>
    <lineage>
        <taxon>Bacteria</taxon>
        <taxon>Pseudomonadati</taxon>
        <taxon>Pseudomonadota</taxon>
        <taxon>Alphaproteobacteria</taxon>
        <taxon>Hyphomicrobiales</taxon>
        <taxon>Rhizobiaceae</taxon>
        <taxon>Rhizobium/Agrobacterium group</taxon>
        <taxon>Rhizobium</taxon>
    </lineage>
</organism>
<protein>
    <submittedName>
        <fullName evidence="1">Uncharacterized protein</fullName>
    </submittedName>
</protein>
<gene>
    <name evidence="1" type="ORF">GR212_32665</name>
</gene>
<dbReference type="Proteomes" id="UP000483035">
    <property type="component" value="Unassembled WGS sequence"/>
</dbReference>
<reference evidence="1 2" key="1">
    <citation type="submission" date="2019-12" db="EMBL/GenBank/DDBJ databases">
        <title>Rhizobium genotypes associated with high levels of biological nitrogen fixation by grain legumes in a temperate-maritime cropping system.</title>
        <authorList>
            <person name="Maluk M."/>
            <person name="Francesc Ferrando Molina F."/>
            <person name="Lopez Del Egido L."/>
            <person name="Lafos M."/>
            <person name="Langarica-Fuentes A."/>
            <person name="Gebre Yohannes G."/>
            <person name="Young M.W."/>
            <person name="Martin P."/>
            <person name="Gantlett R."/>
            <person name="Kenicer G."/>
            <person name="Hawes C."/>
            <person name="Begg G.S."/>
            <person name="Quilliam R.S."/>
            <person name="Squire G.R."/>
            <person name="Poole P.S."/>
            <person name="Young P.W."/>
            <person name="Iannetta P.M."/>
            <person name="James E.K."/>
        </authorList>
    </citation>
    <scope>NUCLEOTIDE SEQUENCE [LARGE SCALE GENOMIC DNA]</scope>
    <source>
        <strain evidence="1 2">JHI1118</strain>
    </source>
</reference>
<name>A0A6L9UKE3_9HYPH</name>
<sequence length="117" mass="12728">MSTLSLLSGAETLALSFQLLIDEVLLSGDTIEPVRTARLAHMLREAAMARGGNGTHEGLLFDSLLRDIAGNSRSNLEQLASIVEMRPIPNSALQILGEIADQLSHERLAFSTRMSPW</sequence>
<evidence type="ECO:0000313" key="1">
    <source>
        <dbReference type="EMBL" id="NEI74310.1"/>
    </source>
</evidence>
<comment type="caution">
    <text evidence="1">The sequence shown here is derived from an EMBL/GenBank/DDBJ whole genome shotgun (WGS) entry which is preliminary data.</text>
</comment>
<accession>A0A6L9UKE3</accession>
<proteinExistence type="predicted"/>
<dbReference type="EMBL" id="WUEY01000028">
    <property type="protein sequence ID" value="NEI74310.1"/>
    <property type="molecule type" value="Genomic_DNA"/>
</dbReference>
<dbReference type="RefSeq" id="WP_163993435.1">
    <property type="nucleotide sequence ID" value="NZ_WUEY01000028.1"/>
</dbReference>
<dbReference type="AlphaFoldDB" id="A0A6L9UKE3"/>